<reference evidence="3" key="1">
    <citation type="submission" date="2018-02" db="EMBL/GenBank/DDBJ databases">
        <authorList>
            <person name="Hausmann B."/>
        </authorList>
    </citation>
    <scope>NUCLEOTIDE SEQUENCE [LARGE SCALE GENOMIC DNA]</scope>
    <source>
        <strain evidence="3">Peat soil MAG SbA1</strain>
    </source>
</reference>
<organism evidence="2 3">
    <name type="scientific">Candidatus Sulfotelmatobacter kueseliae</name>
    <dbReference type="NCBI Taxonomy" id="2042962"/>
    <lineage>
        <taxon>Bacteria</taxon>
        <taxon>Pseudomonadati</taxon>
        <taxon>Acidobacteriota</taxon>
        <taxon>Terriglobia</taxon>
        <taxon>Terriglobales</taxon>
        <taxon>Candidatus Korobacteraceae</taxon>
        <taxon>Candidatus Sulfotelmatobacter</taxon>
    </lineage>
</organism>
<protein>
    <submittedName>
        <fullName evidence="2">Uncharacterized protein</fullName>
    </submittedName>
</protein>
<dbReference type="Proteomes" id="UP000238701">
    <property type="component" value="Unassembled WGS sequence"/>
</dbReference>
<dbReference type="AlphaFoldDB" id="A0A2U3KC59"/>
<feature type="region of interest" description="Disordered" evidence="1">
    <location>
        <begin position="43"/>
        <end position="73"/>
    </location>
</feature>
<proteinExistence type="predicted"/>
<dbReference type="EMBL" id="OMOD01000086">
    <property type="protein sequence ID" value="SPF37249.1"/>
    <property type="molecule type" value="Genomic_DNA"/>
</dbReference>
<sequence>MLGCTGILLHSFVDFNLQIPANAALFYVLCGLAASRPWAELSEPGRSRTIGNEEGGGRRIPSDNGDSLVPRYD</sequence>
<name>A0A2U3KC59_9BACT</name>
<evidence type="ECO:0000313" key="2">
    <source>
        <dbReference type="EMBL" id="SPF37249.1"/>
    </source>
</evidence>
<gene>
    <name evidence="2" type="ORF">SBA1_1760006</name>
</gene>
<accession>A0A2U3KC59</accession>
<evidence type="ECO:0000256" key="1">
    <source>
        <dbReference type="SAM" id="MobiDB-lite"/>
    </source>
</evidence>
<evidence type="ECO:0000313" key="3">
    <source>
        <dbReference type="Proteomes" id="UP000238701"/>
    </source>
</evidence>